<comment type="caution">
    <text evidence="2">The sequence shown here is derived from an EMBL/GenBank/DDBJ whole genome shotgun (WGS) entry which is preliminary data.</text>
</comment>
<dbReference type="PIRSF" id="PIRSF029886">
    <property type="entry name" value="KBAA"/>
    <property type="match status" value="1"/>
</dbReference>
<evidence type="ECO:0000256" key="1">
    <source>
        <dbReference type="SAM" id="Phobius"/>
    </source>
</evidence>
<dbReference type="RefSeq" id="WP_380968802.1">
    <property type="nucleotide sequence ID" value="NZ_JBHTCO010000040.1"/>
</dbReference>
<gene>
    <name evidence="2" type="ORF">ACFQRG_18330</name>
</gene>
<dbReference type="SMART" id="SM01251">
    <property type="entry name" value="KbaA"/>
    <property type="match status" value="1"/>
</dbReference>
<dbReference type="InterPro" id="IPR024164">
    <property type="entry name" value="KinB-signalling_activ"/>
</dbReference>
<reference evidence="3" key="1">
    <citation type="journal article" date="2019" name="Int. J. Syst. Evol. Microbiol.">
        <title>The Global Catalogue of Microorganisms (GCM) 10K type strain sequencing project: providing services to taxonomists for standard genome sequencing and annotation.</title>
        <authorList>
            <consortium name="The Broad Institute Genomics Platform"/>
            <consortium name="The Broad Institute Genome Sequencing Center for Infectious Disease"/>
            <person name="Wu L."/>
            <person name="Ma J."/>
        </authorList>
    </citation>
    <scope>NUCLEOTIDE SEQUENCE [LARGE SCALE GENOMIC DNA]</scope>
    <source>
        <strain evidence="3">CGMCC 1.16305</strain>
    </source>
</reference>
<proteinExistence type="predicted"/>
<keyword evidence="3" id="KW-1185">Reference proteome</keyword>
<keyword evidence="1" id="KW-0812">Transmembrane</keyword>
<sequence length="199" mass="23053">MNIRKWVSLFFTTLIIGGAAGLVIGYLVEWRSYTDTIFDGKILNFIVSLLTLFGTGCLFSILSQMGFFAYLTIHRIGLGMFGSASLWSKVQLVFILFIFFDLVYFRYQAFGGKHQSIFTFFILPLALLIVSLFIALWKKQETNRYAFIPTLFFMFVVTVIEWLPVLKPNDLRWIWIMGVTLVICNAYQVLILHRLIQKT</sequence>
<feature type="transmembrane region" description="Helical" evidence="1">
    <location>
        <begin position="171"/>
        <end position="192"/>
    </location>
</feature>
<feature type="transmembrane region" description="Helical" evidence="1">
    <location>
        <begin position="117"/>
        <end position="137"/>
    </location>
</feature>
<evidence type="ECO:0000313" key="2">
    <source>
        <dbReference type="EMBL" id="MFC7394884.1"/>
    </source>
</evidence>
<accession>A0ABW2Q0V8</accession>
<keyword evidence="1" id="KW-0472">Membrane</keyword>
<feature type="transmembrane region" description="Helical" evidence="1">
    <location>
        <begin position="45"/>
        <end position="73"/>
    </location>
</feature>
<evidence type="ECO:0000313" key="3">
    <source>
        <dbReference type="Proteomes" id="UP001596505"/>
    </source>
</evidence>
<feature type="transmembrane region" description="Helical" evidence="1">
    <location>
        <begin position="144"/>
        <end position="165"/>
    </location>
</feature>
<keyword evidence="1" id="KW-1133">Transmembrane helix</keyword>
<feature type="transmembrane region" description="Helical" evidence="1">
    <location>
        <begin position="85"/>
        <end position="105"/>
    </location>
</feature>
<name>A0ABW2Q0V8_9BACL</name>
<dbReference type="Proteomes" id="UP001596505">
    <property type="component" value="Unassembled WGS sequence"/>
</dbReference>
<organism evidence="2 3">
    <name type="scientific">Scopulibacillus cellulosilyticus</name>
    <dbReference type="NCBI Taxonomy" id="2665665"/>
    <lineage>
        <taxon>Bacteria</taxon>
        <taxon>Bacillati</taxon>
        <taxon>Bacillota</taxon>
        <taxon>Bacilli</taxon>
        <taxon>Bacillales</taxon>
        <taxon>Sporolactobacillaceae</taxon>
        <taxon>Scopulibacillus</taxon>
    </lineage>
</organism>
<dbReference type="EMBL" id="JBHTCO010000040">
    <property type="protein sequence ID" value="MFC7394884.1"/>
    <property type="molecule type" value="Genomic_DNA"/>
</dbReference>
<dbReference type="Pfam" id="PF14089">
    <property type="entry name" value="KbaA"/>
    <property type="match status" value="1"/>
</dbReference>
<protein>
    <submittedName>
        <fullName evidence="2">KinB-signaling pathway activation protein</fullName>
    </submittedName>
</protein>